<evidence type="ECO:0000256" key="1">
    <source>
        <dbReference type="ARBA" id="ARBA00004123"/>
    </source>
</evidence>
<organism evidence="3 4">
    <name type="scientific">Trifolium medium</name>
    <dbReference type="NCBI Taxonomy" id="97028"/>
    <lineage>
        <taxon>Eukaryota</taxon>
        <taxon>Viridiplantae</taxon>
        <taxon>Streptophyta</taxon>
        <taxon>Embryophyta</taxon>
        <taxon>Tracheophyta</taxon>
        <taxon>Spermatophyta</taxon>
        <taxon>Magnoliopsida</taxon>
        <taxon>eudicotyledons</taxon>
        <taxon>Gunneridae</taxon>
        <taxon>Pentapetalae</taxon>
        <taxon>rosids</taxon>
        <taxon>fabids</taxon>
        <taxon>Fabales</taxon>
        <taxon>Fabaceae</taxon>
        <taxon>Papilionoideae</taxon>
        <taxon>50 kb inversion clade</taxon>
        <taxon>NPAAA clade</taxon>
        <taxon>Hologalegina</taxon>
        <taxon>IRL clade</taxon>
        <taxon>Trifolieae</taxon>
        <taxon>Trifolium</taxon>
    </lineage>
</organism>
<dbReference type="SMART" id="SM00541">
    <property type="entry name" value="FYRN"/>
    <property type="match status" value="1"/>
</dbReference>
<accession>A0A392PVJ4</accession>
<dbReference type="GO" id="GO:0140993">
    <property type="term" value="F:histone modifying activity"/>
    <property type="evidence" value="ECO:0007669"/>
    <property type="project" value="UniProtKB-ARBA"/>
</dbReference>
<dbReference type="GO" id="GO:0005634">
    <property type="term" value="C:nucleus"/>
    <property type="evidence" value="ECO:0007669"/>
    <property type="project" value="UniProtKB-SubCell"/>
</dbReference>
<feature type="non-terminal residue" evidence="3">
    <location>
        <position position="132"/>
    </location>
</feature>
<proteinExistence type="predicted"/>
<dbReference type="Gene3D" id="3.30.160.360">
    <property type="match status" value="1"/>
</dbReference>
<dbReference type="Pfam" id="PF05964">
    <property type="entry name" value="FYRN"/>
    <property type="match status" value="1"/>
</dbReference>
<keyword evidence="4" id="KW-1185">Reference proteome</keyword>
<evidence type="ECO:0000313" key="4">
    <source>
        <dbReference type="Proteomes" id="UP000265520"/>
    </source>
</evidence>
<evidence type="ECO:0000313" key="3">
    <source>
        <dbReference type="EMBL" id="MCI16123.1"/>
    </source>
</evidence>
<dbReference type="AlphaFoldDB" id="A0A392PVJ4"/>
<reference evidence="3 4" key="1">
    <citation type="journal article" date="2018" name="Front. Plant Sci.">
        <title>Red Clover (Trifolium pratense) and Zigzag Clover (T. medium) - A Picture of Genomic Similarities and Differences.</title>
        <authorList>
            <person name="Dluhosova J."/>
            <person name="Istvanek J."/>
            <person name="Nedelnik J."/>
            <person name="Repkova J."/>
        </authorList>
    </citation>
    <scope>NUCLEOTIDE SEQUENCE [LARGE SCALE GENOMIC DNA]</scope>
    <source>
        <strain evidence="4">cv. 10/8</strain>
        <tissue evidence="3">Leaf</tissue>
    </source>
</reference>
<comment type="subcellular location">
    <subcellularLocation>
        <location evidence="1">Nucleus</location>
    </subcellularLocation>
</comment>
<keyword evidence="2" id="KW-0539">Nucleus</keyword>
<dbReference type="Proteomes" id="UP000265520">
    <property type="component" value="Unassembled WGS sequence"/>
</dbReference>
<dbReference type="InterPro" id="IPR003889">
    <property type="entry name" value="FYrich_C"/>
</dbReference>
<dbReference type="EMBL" id="LXQA010099529">
    <property type="protein sequence ID" value="MCI16123.1"/>
    <property type="molecule type" value="Genomic_DNA"/>
</dbReference>
<keyword evidence="3" id="KW-0808">Transferase</keyword>
<dbReference type="PROSITE" id="PS51543">
    <property type="entry name" value="FYRC"/>
    <property type="match status" value="1"/>
</dbReference>
<dbReference type="GO" id="GO:0008168">
    <property type="term" value="F:methyltransferase activity"/>
    <property type="evidence" value="ECO:0007669"/>
    <property type="project" value="UniProtKB-KW"/>
</dbReference>
<protein>
    <submittedName>
        <fullName evidence="3">Putative lysine-specific demethylase JMJ14-like</fullName>
    </submittedName>
</protein>
<dbReference type="GO" id="GO:0051726">
    <property type="term" value="P:regulation of cell cycle"/>
    <property type="evidence" value="ECO:0007669"/>
    <property type="project" value="TreeGrafter"/>
</dbReference>
<dbReference type="PANTHER" id="PTHR22715:SF0">
    <property type="entry name" value="TRANSFORMING GROWTH FACTOR BETA REGULATOR 1"/>
    <property type="match status" value="1"/>
</dbReference>
<keyword evidence="3" id="KW-0489">Methyltransferase</keyword>
<dbReference type="InterPro" id="IPR040092">
    <property type="entry name" value="TBRG1"/>
</dbReference>
<evidence type="ECO:0000256" key="2">
    <source>
        <dbReference type="ARBA" id="ARBA00023242"/>
    </source>
</evidence>
<comment type="caution">
    <text evidence="3">The sequence shown here is derived from an EMBL/GenBank/DDBJ whole genome shotgun (WGS) entry which is preliminary data.</text>
</comment>
<name>A0A392PVJ4_9FABA</name>
<dbReference type="InterPro" id="IPR003888">
    <property type="entry name" value="FYrich_N"/>
</dbReference>
<dbReference type="GO" id="GO:0032259">
    <property type="term" value="P:methylation"/>
    <property type="evidence" value="ECO:0007669"/>
    <property type="project" value="UniProtKB-KW"/>
</dbReference>
<dbReference type="PANTHER" id="PTHR22715">
    <property type="entry name" value="TRANSFORMING GROWTH FACTOR BETA REGULATED GENE 1"/>
    <property type="match status" value="1"/>
</dbReference>
<sequence>MQNFSISVELVSLGSVMCGNHWCSKHAIYPKGFKSRVKFFSILDPANTCYYVSEVIDGGFLGPFFRVTLEEHPKEVFTKTTADKCWETVIDRLNCEINRRRSLGELNMPRLELLQNINGHKMFGFLSPSIIQ</sequence>
<dbReference type="PROSITE" id="PS51542">
    <property type="entry name" value="FYRN"/>
    <property type="match status" value="1"/>
</dbReference>
<dbReference type="GO" id="GO:0048731">
    <property type="term" value="P:system development"/>
    <property type="evidence" value="ECO:0007669"/>
    <property type="project" value="UniProtKB-ARBA"/>
</dbReference>
<dbReference type="Pfam" id="PF05965">
    <property type="entry name" value="FYRC"/>
    <property type="match status" value="1"/>
</dbReference>